<evidence type="ECO:0000256" key="4">
    <source>
        <dbReference type="ARBA" id="ARBA00016244"/>
    </source>
</evidence>
<name>A0A1Y5SYM4_9RHOB</name>
<dbReference type="SUPFAM" id="SSF64518">
    <property type="entry name" value="Phase 1 flagellin"/>
    <property type="match status" value="1"/>
</dbReference>
<proteinExistence type="inferred from homology"/>
<dbReference type="Pfam" id="PF22638">
    <property type="entry name" value="FlgK_D1"/>
    <property type="match status" value="1"/>
</dbReference>
<dbReference type="InterPro" id="IPR010930">
    <property type="entry name" value="Flg_bb/hook_C_dom"/>
</dbReference>
<dbReference type="STRING" id="658057.SAMN04488032_11088"/>
<keyword evidence="9" id="KW-0282">Flagellum</keyword>
<feature type="domain" description="Flagellar basal-body/hook protein C-terminal" evidence="7">
    <location>
        <begin position="447"/>
        <end position="484"/>
    </location>
</feature>
<comment type="subcellular location">
    <subcellularLocation>
        <location evidence="1">Bacterial flagellum</location>
    </subcellularLocation>
    <subcellularLocation>
        <location evidence="2">Secreted</location>
    </subcellularLocation>
</comment>
<comment type="similarity">
    <text evidence="3">Belongs to the flagella basal body rod proteins family.</text>
</comment>
<dbReference type="PANTHER" id="PTHR30033">
    <property type="entry name" value="FLAGELLAR HOOK-ASSOCIATED PROTEIN 1"/>
    <property type="match status" value="1"/>
</dbReference>
<dbReference type="GO" id="GO:0005576">
    <property type="term" value="C:extracellular region"/>
    <property type="evidence" value="ECO:0007669"/>
    <property type="project" value="UniProtKB-SubCell"/>
</dbReference>
<accession>A0A1Y5SYM4</accession>
<sequence length="486" mass="51160">MSMGSALSNALSGLNAVSRAAGVVSSNVSNAMTEGYSRRDIELSSQNLGRFGAGVTVVGIARHTDPVTTGERRIADGEVALAQSRTGFLDGFAHAMGQADEAGSITGQIVSLEKSLIEAASRPESESRLQSVLYSAQNLAEKINSAADSLMSSRMTADKDIGNTVDLLQSSLQQVVDLNVAIQQSVSSGYDSNSLLDQRQQVIDKISKIIPVKEISRENQAVSLYSPGGAILIDSKAATIEFTPVATITPDMTVVSGILSGLTINGQAVSTNADKGAIAGGSLAGLFEVRDQLIPSAQVKLDAVARDLIERFQTTDVDPTLGIAAAGLFTDSGTILDPLNEEALANRLSVNALIDPDQSGDLWKIRDGLGAVIEGEQGDSTLLIAMTEALQKSRVVVSGDFTTVERSAANLSADFYSLVEGDLLNLETGMSFSAARQESLKTIELEAGVDTDFEMQQLILIEQSYAANAKVIQTIDTLLNQLIGML</sequence>
<keyword evidence="10" id="KW-1185">Reference proteome</keyword>
<keyword evidence="9" id="KW-0966">Cell projection</keyword>
<evidence type="ECO:0000313" key="9">
    <source>
        <dbReference type="EMBL" id="SLN51734.1"/>
    </source>
</evidence>
<evidence type="ECO:0000313" key="10">
    <source>
        <dbReference type="Proteomes" id="UP000193307"/>
    </source>
</evidence>
<reference evidence="9 10" key="1">
    <citation type="submission" date="2017-03" db="EMBL/GenBank/DDBJ databases">
        <authorList>
            <person name="Afonso C.L."/>
            <person name="Miller P.J."/>
            <person name="Scott M.A."/>
            <person name="Spackman E."/>
            <person name="Goraichik I."/>
            <person name="Dimitrov K.M."/>
            <person name="Suarez D.L."/>
            <person name="Swayne D.E."/>
        </authorList>
    </citation>
    <scope>NUCLEOTIDE SEQUENCE [LARGE SCALE GENOMIC DNA]</scope>
    <source>
        <strain evidence="9 10">CECT 7971</strain>
    </source>
</reference>
<evidence type="ECO:0000256" key="2">
    <source>
        <dbReference type="ARBA" id="ARBA00004613"/>
    </source>
</evidence>
<dbReference type="AlphaFoldDB" id="A0A1Y5SYM4"/>
<evidence type="ECO:0000256" key="3">
    <source>
        <dbReference type="ARBA" id="ARBA00009677"/>
    </source>
</evidence>
<dbReference type="GO" id="GO:0005198">
    <property type="term" value="F:structural molecule activity"/>
    <property type="evidence" value="ECO:0007669"/>
    <property type="project" value="InterPro"/>
</dbReference>
<evidence type="ECO:0000256" key="6">
    <source>
        <dbReference type="ARBA" id="ARBA00023143"/>
    </source>
</evidence>
<dbReference type="InterPro" id="IPR053927">
    <property type="entry name" value="FlgK_helical"/>
</dbReference>
<keyword evidence="5" id="KW-0964">Secreted</keyword>
<protein>
    <recommendedName>
        <fullName evidence="4">Flagellar hook-associated protein 1</fullName>
    </recommendedName>
</protein>
<organism evidence="9 10">
    <name type="scientific">Pacificibacter marinus</name>
    <dbReference type="NCBI Taxonomy" id="658057"/>
    <lineage>
        <taxon>Bacteria</taxon>
        <taxon>Pseudomonadati</taxon>
        <taxon>Pseudomonadota</taxon>
        <taxon>Alphaproteobacteria</taxon>
        <taxon>Rhodobacterales</taxon>
        <taxon>Roseobacteraceae</taxon>
        <taxon>Pacificibacter</taxon>
    </lineage>
</organism>
<dbReference type="GO" id="GO:0044780">
    <property type="term" value="P:bacterial-type flagellum assembly"/>
    <property type="evidence" value="ECO:0007669"/>
    <property type="project" value="InterPro"/>
</dbReference>
<dbReference type="RefSeq" id="WP_085849695.1">
    <property type="nucleotide sequence ID" value="NZ_FWFW01000008.1"/>
</dbReference>
<dbReference type="NCBIfam" id="TIGR02492">
    <property type="entry name" value="flgK_ends"/>
    <property type="match status" value="1"/>
</dbReference>
<keyword evidence="6" id="KW-0975">Bacterial flagellum</keyword>
<gene>
    <name evidence="9" type="primary">flgK</name>
    <name evidence="9" type="ORF">PAM7971_02569</name>
</gene>
<evidence type="ECO:0000259" key="8">
    <source>
        <dbReference type="Pfam" id="PF22638"/>
    </source>
</evidence>
<evidence type="ECO:0000256" key="5">
    <source>
        <dbReference type="ARBA" id="ARBA00022525"/>
    </source>
</evidence>
<evidence type="ECO:0000256" key="1">
    <source>
        <dbReference type="ARBA" id="ARBA00004365"/>
    </source>
</evidence>
<dbReference type="EMBL" id="FWFW01000008">
    <property type="protein sequence ID" value="SLN51734.1"/>
    <property type="molecule type" value="Genomic_DNA"/>
</dbReference>
<evidence type="ECO:0000259" key="7">
    <source>
        <dbReference type="Pfam" id="PF06429"/>
    </source>
</evidence>
<keyword evidence="9" id="KW-0969">Cilium</keyword>
<dbReference type="Pfam" id="PF06429">
    <property type="entry name" value="Flg_bbr_C"/>
    <property type="match status" value="1"/>
</dbReference>
<dbReference type="PANTHER" id="PTHR30033:SF1">
    <property type="entry name" value="FLAGELLAR HOOK-ASSOCIATED PROTEIN 1"/>
    <property type="match status" value="1"/>
</dbReference>
<dbReference type="InterPro" id="IPR002371">
    <property type="entry name" value="FlgK"/>
</dbReference>
<feature type="domain" description="Flagellar hook-associated protein FlgK helical" evidence="8">
    <location>
        <begin position="100"/>
        <end position="313"/>
    </location>
</feature>
<dbReference type="Proteomes" id="UP000193307">
    <property type="component" value="Unassembled WGS sequence"/>
</dbReference>
<dbReference type="OrthoDB" id="7181295at2"/>
<dbReference type="GO" id="GO:0009424">
    <property type="term" value="C:bacterial-type flagellum hook"/>
    <property type="evidence" value="ECO:0007669"/>
    <property type="project" value="InterPro"/>
</dbReference>